<dbReference type="Proteomes" id="UP001213000">
    <property type="component" value="Unassembled WGS sequence"/>
</dbReference>
<dbReference type="Pfam" id="PF09729">
    <property type="entry name" value="Gti1_Pac2"/>
    <property type="match status" value="1"/>
</dbReference>
<gene>
    <name evidence="2" type="ORF">NP233_g9998</name>
</gene>
<dbReference type="InterPro" id="IPR018608">
    <property type="entry name" value="Gti1/Pac2"/>
</dbReference>
<feature type="compositionally biased region" description="Basic residues" evidence="1">
    <location>
        <begin position="444"/>
        <end position="464"/>
    </location>
</feature>
<organism evidence="2 3">
    <name type="scientific">Leucocoprinus birnbaumii</name>
    <dbReference type="NCBI Taxonomy" id="56174"/>
    <lineage>
        <taxon>Eukaryota</taxon>
        <taxon>Fungi</taxon>
        <taxon>Dikarya</taxon>
        <taxon>Basidiomycota</taxon>
        <taxon>Agaricomycotina</taxon>
        <taxon>Agaricomycetes</taxon>
        <taxon>Agaricomycetidae</taxon>
        <taxon>Agaricales</taxon>
        <taxon>Agaricineae</taxon>
        <taxon>Agaricaceae</taxon>
        <taxon>Leucocoprinus</taxon>
    </lineage>
</organism>
<feature type="compositionally biased region" description="Polar residues" evidence="1">
    <location>
        <begin position="426"/>
        <end position="443"/>
    </location>
</feature>
<feature type="compositionally biased region" description="Polar residues" evidence="1">
    <location>
        <begin position="117"/>
        <end position="137"/>
    </location>
</feature>
<protein>
    <submittedName>
        <fullName evidence="2">Uncharacterized protein</fullName>
    </submittedName>
</protein>
<sequence>MTSNPDVPPFIGYVETTVHALRLIHAARQGVIPRITRRLNDSERRTMIKSGAVFVFSVEESGIKRWTDGLLWSPSRIVGNFLVYREINERSSSRSSHKKPYPQDDPSSRSLARRNSPDQLSYKSLANGHSSNDQGTFKPNGLIKKTITVTIEGSDLHLISYYTSDDIRSGILKASILAYDSRCEAEGTYQRPTSRPDIMTLYMPPHIFRLTNFRVPPKVEIGPDGKPRLVSEAEDLPTPECKVEEPVYHIPEATGSPVHSLSHGSHGLSHSNHMYGRSNNSDRWTSSPGSDNFSLPSISSRPDLSWTSALHSAHPSIGRRRENNHLSPPESWSSLNGTARWMGSHDVSNSHTTSPYLEPRARIRTGHPYEEAASIRRDSESMSPNYTHRFSGHCPGSRDSSGHRGMAWHQRDVDNLKDSRSHAAHTDTSFTPSPTLPFSNTGYHQHHQHHQHLQHQHQHQHHSTSNHSYSSSWSSTETSVMEAPAALQTLSPQSNISYDTTTYSTNSSAMAARLSSSPLEPAGPKFP</sequence>
<dbReference type="PANTHER" id="PTHR28027">
    <property type="entry name" value="TRANSCRIPTIONAL REGULATOR MIT1"/>
    <property type="match status" value="1"/>
</dbReference>
<accession>A0AAD5YMK9</accession>
<feature type="compositionally biased region" description="Polar residues" evidence="1">
    <location>
        <begin position="277"/>
        <end position="298"/>
    </location>
</feature>
<feature type="region of interest" description="Disordered" evidence="1">
    <location>
        <begin position="507"/>
        <end position="527"/>
    </location>
</feature>
<comment type="caution">
    <text evidence="2">The sequence shown here is derived from an EMBL/GenBank/DDBJ whole genome shotgun (WGS) entry which is preliminary data.</text>
</comment>
<keyword evidence="3" id="KW-1185">Reference proteome</keyword>
<dbReference type="GO" id="GO:0003677">
    <property type="term" value="F:DNA binding"/>
    <property type="evidence" value="ECO:0007669"/>
    <property type="project" value="TreeGrafter"/>
</dbReference>
<dbReference type="PANTHER" id="PTHR28027:SF2">
    <property type="entry name" value="TRANSCRIPTIONAL REGULATOR MIT1"/>
    <property type="match status" value="1"/>
</dbReference>
<evidence type="ECO:0000313" key="2">
    <source>
        <dbReference type="EMBL" id="KAJ3561757.1"/>
    </source>
</evidence>
<feature type="region of interest" description="Disordered" evidence="1">
    <location>
        <begin position="417"/>
        <end position="476"/>
    </location>
</feature>
<name>A0AAD5YMK9_9AGAR</name>
<evidence type="ECO:0000256" key="1">
    <source>
        <dbReference type="SAM" id="MobiDB-lite"/>
    </source>
</evidence>
<proteinExistence type="predicted"/>
<feature type="region of interest" description="Disordered" evidence="1">
    <location>
        <begin position="256"/>
        <end position="298"/>
    </location>
</feature>
<feature type="compositionally biased region" description="Low complexity" evidence="1">
    <location>
        <begin position="465"/>
        <end position="475"/>
    </location>
</feature>
<evidence type="ECO:0000313" key="3">
    <source>
        <dbReference type="Proteomes" id="UP001213000"/>
    </source>
</evidence>
<feature type="compositionally biased region" description="Low complexity" evidence="1">
    <location>
        <begin position="259"/>
        <end position="273"/>
    </location>
</feature>
<dbReference type="EMBL" id="JANIEX010000958">
    <property type="protein sequence ID" value="KAJ3561757.1"/>
    <property type="molecule type" value="Genomic_DNA"/>
</dbReference>
<dbReference type="AlphaFoldDB" id="A0AAD5YMK9"/>
<feature type="region of interest" description="Disordered" evidence="1">
    <location>
        <begin position="92"/>
        <end position="139"/>
    </location>
</feature>
<reference evidence="2" key="1">
    <citation type="submission" date="2022-07" db="EMBL/GenBank/DDBJ databases">
        <title>Genome Sequence of Leucocoprinus birnbaumii.</title>
        <authorList>
            <person name="Buettner E."/>
        </authorList>
    </citation>
    <scope>NUCLEOTIDE SEQUENCE</scope>
    <source>
        <strain evidence="2">VT141</strain>
    </source>
</reference>